<evidence type="ECO:0000313" key="4">
    <source>
        <dbReference type="Proteomes" id="UP000542342"/>
    </source>
</evidence>
<reference evidence="3 4" key="1">
    <citation type="submission" date="2020-07" db="EMBL/GenBank/DDBJ databases">
        <title>Thermogemmata thermophila gen. nov., sp. nov., a novel moderate thermophilic planctomycete from a Kamchatka hot spring.</title>
        <authorList>
            <person name="Elcheninov A.G."/>
            <person name="Podosokorskaya O.A."/>
            <person name="Kovaleva O.L."/>
            <person name="Novikov A."/>
            <person name="Bonch-Osmolovskaya E.A."/>
            <person name="Toshchakov S.V."/>
            <person name="Kublanov I.V."/>
        </authorList>
    </citation>
    <scope>NUCLEOTIDE SEQUENCE [LARGE SCALE GENOMIC DNA]</scope>
    <source>
        <strain evidence="3 4">2918</strain>
    </source>
</reference>
<dbReference type="Pfam" id="PF07596">
    <property type="entry name" value="SBP_bac_10"/>
    <property type="match status" value="1"/>
</dbReference>
<dbReference type="SUPFAM" id="SSF54523">
    <property type="entry name" value="Pili subunits"/>
    <property type="match status" value="1"/>
</dbReference>
<keyword evidence="1" id="KW-0472">Membrane</keyword>
<accession>A0A7V8VHH7</accession>
<evidence type="ECO:0000313" key="3">
    <source>
        <dbReference type="EMBL" id="MBA2227922.1"/>
    </source>
</evidence>
<protein>
    <submittedName>
        <fullName evidence="3">DUF1559 domain-containing protein</fullName>
    </submittedName>
</protein>
<dbReference type="InterPro" id="IPR011453">
    <property type="entry name" value="DUF1559"/>
</dbReference>
<dbReference type="PANTHER" id="PTHR30093:SF2">
    <property type="entry name" value="TYPE II SECRETION SYSTEM PROTEIN H"/>
    <property type="match status" value="1"/>
</dbReference>
<evidence type="ECO:0000259" key="2">
    <source>
        <dbReference type="Pfam" id="PF07596"/>
    </source>
</evidence>
<dbReference type="NCBIfam" id="TIGR04294">
    <property type="entry name" value="pre_pil_HX9DG"/>
    <property type="match status" value="1"/>
</dbReference>
<dbReference type="RefSeq" id="WP_194539786.1">
    <property type="nucleotide sequence ID" value="NZ_JACEFB010000022.1"/>
</dbReference>
<feature type="domain" description="DUF1559" evidence="2">
    <location>
        <begin position="40"/>
        <end position="313"/>
    </location>
</feature>
<keyword evidence="1" id="KW-1133">Transmembrane helix</keyword>
<dbReference type="PANTHER" id="PTHR30093">
    <property type="entry name" value="GENERAL SECRETION PATHWAY PROTEIN G"/>
    <property type="match status" value="1"/>
</dbReference>
<feature type="transmembrane region" description="Helical" evidence="1">
    <location>
        <begin position="15"/>
        <end position="39"/>
    </location>
</feature>
<comment type="caution">
    <text evidence="3">The sequence shown here is derived from an EMBL/GenBank/DDBJ whole genome shotgun (WGS) entry which is preliminary data.</text>
</comment>
<proteinExistence type="predicted"/>
<dbReference type="Proteomes" id="UP000542342">
    <property type="component" value="Unassembled WGS sequence"/>
</dbReference>
<dbReference type="NCBIfam" id="TIGR02532">
    <property type="entry name" value="IV_pilin_GFxxxE"/>
    <property type="match status" value="1"/>
</dbReference>
<gene>
    <name evidence="3" type="ORF">H0921_17315</name>
</gene>
<dbReference type="InterPro" id="IPR027558">
    <property type="entry name" value="Pre_pil_HX9DG_C"/>
</dbReference>
<dbReference type="InterPro" id="IPR012902">
    <property type="entry name" value="N_methyl_site"/>
</dbReference>
<sequence length="331" mass="36643">MAGTLSPPRRSNRRAFTLIELLVVIAIIAILIGLLLPAVQKVREAAARMSCQNNLKQWGLAQHTYHDSTGFFPPGGLVGRDFGGSWNWSDWNDDRGTWIVYSLPYVEQQALYQLFPQPPSGVYNSAGIARSQPNFTSFRPKFFRCPSDGWNTEWAICNYVGSLGPQCTIGPCGYDPNQALCNQPGIGVPASPDHGNTLDAGQVRGMYNRLGARINMASVTDGLSNTILIGEILPEWHDHFWSGSWSHYNGGASHATTIVPINYPTDARTWCSPADRSFQNWNLAWGFKSRHTGGVNFVFGDGSVRFVRQNINMTTYILMGCRNDGRPVPNE</sequence>
<dbReference type="Gene3D" id="3.30.700.10">
    <property type="entry name" value="Glycoprotein, Type 4 Pilin"/>
    <property type="match status" value="1"/>
</dbReference>
<dbReference type="InterPro" id="IPR045584">
    <property type="entry name" value="Pilin-like"/>
</dbReference>
<organism evidence="3 4">
    <name type="scientific">Thermogemmata fonticola</name>
    <dbReference type="NCBI Taxonomy" id="2755323"/>
    <lineage>
        <taxon>Bacteria</taxon>
        <taxon>Pseudomonadati</taxon>
        <taxon>Planctomycetota</taxon>
        <taxon>Planctomycetia</taxon>
        <taxon>Gemmatales</taxon>
        <taxon>Gemmataceae</taxon>
        <taxon>Thermogemmata</taxon>
    </lineage>
</organism>
<keyword evidence="1" id="KW-0812">Transmembrane</keyword>
<dbReference type="Pfam" id="PF07963">
    <property type="entry name" value="N_methyl"/>
    <property type="match status" value="1"/>
</dbReference>
<evidence type="ECO:0000256" key="1">
    <source>
        <dbReference type="SAM" id="Phobius"/>
    </source>
</evidence>
<dbReference type="EMBL" id="JACEFB010000022">
    <property type="protein sequence ID" value="MBA2227922.1"/>
    <property type="molecule type" value="Genomic_DNA"/>
</dbReference>
<keyword evidence="4" id="KW-1185">Reference proteome</keyword>
<name>A0A7V8VHH7_9BACT</name>
<dbReference type="AlphaFoldDB" id="A0A7V8VHH7"/>